<dbReference type="Proteomes" id="UP000612899">
    <property type="component" value="Unassembled WGS sequence"/>
</dbReference>
<dbReference type="GO" id="GO:0016887">
    <property type="term" value="F:ATP hydrolysis activity"/>
    <property type="evidence" value="ECO:0007669"/>
    <property type="project" value="InterPro"/>
</dbReference>
<dbReference type="GO" id="GO:0005524">
    <property type="term" value="F:ATP binding"/>
    <property type="evidence" value="ECO:0007669"/>
    <property type="project" value="UniProtKB-KW"/>
</dbReference>
<dbReference type="Gene3D" id="3.40.50.300">
    <property type="entry name" value="P-loop containing nucleotide triphosphate hydrolases"/>
    <property type="match status" value="1"/>
</dbReference>
<organism evidence="7 8">
    <name type="scientific">Rhizocola hellebori</name>
    <dbReference type="NCBI Taxonomy" id="1392758"/>
    <lineage>
        <taxon>Bacteria</taxon>
        <taxon>Bacillati</taxon>
        <taxon>Actinomycetota</taxon>
        <taxon>Actinomycetes</taxon>
        <taxon>Micromonosporales</taxon>
        <taxon>Micromonosporaceae</taxon>
        <taxon>Rhizocola</taxon>
    </lineage>
</organism>
<evidence type="ECO:0000259" key="6">
    <source>
        <dbReference type="PROSITE" id="PS50893"/>
    </source>
</evidence>
<dbReference type="SUPFAM" id="SSF52540">
    <property type="entry name" value="P-loop containing nucleoside triphosphate hydrolases"/>
    <property type="match status" value="1"/>
</dbReference>
<dbReference type="InterPro" id="IPR003439">
    <property type="entry name" value="ABC_transporter-like_ATP-bd"/>
</dbReference>
<keyword evidence="8" id="KW-1185">Reference proteome</keyword>
<gene>
    <name evidence="7" type="ORF">Rhe02_32250</name>
</gene>
<reference evidence="7" key="1">
    <citation type="submission" date="2021-01" db="EMBL/GenBank/DDBJ databases">
        <title>Whole genome shotgun sequence of Rhizocola hellebori NBRC 109834.</title>
        <authorList>
            <person name="Komaki H."/>
            <person name="Tamura T."/>
        </authorList>
    </citation>
    <scope>NUCLEOTIDE SEQUENCE</scope>
    <source>
        <strain evidence="7">NBRC 109834</strain>
    </source>
</reference>
<keyword evidence="4 7" id="KW-0067">ATP-binding</keyword>
<evidence type="ECO:0000313" key="8">
    <source>
        <dbReference type="Proteomes" id="UP000612899"/>
    </source>
</evidence>
<proteinExistence type="inferred from homology"/>
<evidence type="ECO:0000256" key="4">
    <source>
        <dbReference type="ARBA" id="ARBA00022840"/>
    </source>
</evidence>
<evidence type="ECO:0000256" key="2">
    <source>
        <dbReference type="ARBA" id="ARBA00022448"/>
    </source>
</evidence>
<dbReference type="AlphaFoldDB" id="A0A8J3VGR1"/>
<dbReference type="PROSITE" id="PS00211">
    <property type="entry name" value="ABC_TRANSPORTER_1"/>
    <property type="match status" value="1"/>
</dbReference>
<dbReference type="GO" id="GO:0015807">
    <property type="term" value="P:L-amino acid transport"/>
    <property type="evidence" value="ECO:0007669"/>
    <property type="project" value="TreeGrafter"/>
</dbReference>
<dbReference type="EMBL" id="BONY01000017">
    <property type="protein sequence ID" value="GIH05158.1"/>
    <property type="molecule type" value="Genomic_DNA"/>
</dbReference>
<accession>A0A8J3VGR1</accession>
<dbReference type="PANTHER" id="PTHR43820">
    <property type="entry name" value="HIGH-AFFINITY BRANCHED-CHAIN AMINO ACID TRANSPORT ATP-BINDING PROTEIN LIVF"/>
    <property type="match status" value="1"/>
</dbReference>
<keyword evidence="5" id="KW-0029">Amino-acid transport</keyword>
<comment type="caution">
    <text evidence="7">The sequence shown here is derived from an EMBL/GenBank/DDBJ whole genome shotgun (WGS) entry which is preliminary data.</text>
</comment>
<dbReference type="PANTHER" id="PTHR43820:SF2">
    <property type="entry name" value="ABC TRANSPORTER ATP-BINDING PROTEIN"/>
    <property type="match status" value="1"/>
</dbReference>
<dbReference type="PROSITE" id="PS50893">
    <property type="entry name" value="ABC_TRANSPORTER_2"/>
    <property type="match status" value="1"/>
</dbReference>
<evidence type="ECO:0000256" key="1">
    <source>
        <dbReference type="ARBA" id="ARBA00005417"/>
    </source>
</evidence>
<dbReference type="InterPro" id="IPR003593">
    <property type="entry name" value="AAA+_ATPase"/>
</dbReference>
<protein>
    <submittedName>
        <fullName evidence="7">ABC transporter ATP-binding protein</fullName>
    </submittedName>
</protein>
<feature type="domain" description="ABC transporter" evidence="6">
    <location>
        <begin position="2"/>
        <end position="228"/>
    </location>
</feature>
<dbReference type="CDD" id="cd03224">
    <property type="entry name" value="ABC_TM1139_LivF_branched"/>
    <property type="match status" value="1"/>
</dbReference>
<dbReference type="SMART" id="SM00382">
    <property type="entry name" value="AAA"/>
    <property type="match status" value="1"/>
</dbReference>
<evidence type="ECO:0000256" key="5">
    <source>
        <dbReference type="ARBA" id="ARBA00022970"/>
    </source>
</evidence>
<dbReference type="RefSeq" id="WP_203909030.1">
    <property type="nucleotide sequence ID" value="NZ_BONY01000017.1"/>
</dbReference>
<dbReference type="GO" id="GO:0015658">
    <property type="term" value="F:branched-chain amino acid transmembrane transporter activity"/>
    <property type="evidence" value="ECO:0007669"/>
    <property type="project" value="TreeGrafter"/>
</dbReference>
<keyword evidence="2" id="KW-0813">Transport</keyword>
<keyword evidence="3" id="KW-0547">Nucleotide-binding</keyword>
<name>A0A8J3VGR1_9ACTN</name>
<dbReference type="InterPro" id="IPR017871">
    <property type="entry name" value="ABC_transporter-like_CS"/>
</dbReference>
<comment type="similarity">
    <text evidence="1">Belongs to the ABC transporter superfamily.</text>
</comment>
<dbReference type="InterPro" id="IPR027417">
    <property type="entry name" value="P-loop_NTPase"/>
</dbReference>
<dbReference type="InterPro" id="IPR052156">
    <property type="entry name" value="BCAA_Transport_ATP-bd_LivF"/>
</dbReference>
<evidence type="ECO:0000256" key="3">
    <source>
        <dbReference type="ARBA" id="ARBA00022741"/>
    </source>
</evidence>
<evidence type="ECO:0000313" key="7">
    <source>
        <dbReference type="EMBL" id="GIH05158.1"/>
    </source>
</evidence>
<sequence>MLLVHDLHSGYGSGTVLHGLSLQVRTGQALAVLGRNGVGKTTLLSTLMGLVRPRRGSIRLDGCELAGRRPDQVSRAGIALVPQGRRIWPTVTVHEHVRLAVRGQSWPIQRLYELFPNLAHRRHQPAGNLSGGEQQMLAICRALATGPSLILLDEPSEGLAPGIVSHLATAITEMVQSGLSVVIVEHDLRLAYAVASDVAVMVRGTVVHTAAVDEFRNDHRRAHQLLGLEA</sequence>
<dbReference type="Pfam" id="PF00005">
    <property type="entry name" value="ABC_tran"/>
    <property type="match status" value="1"/>
</dbReference>